<dbReference type="Gene3D" id="1.10.1740.10">
    <property type="match status" value="1"/>
</dbReference>
<evidence type="ECO:0000259" key="5">
    <source>
        <dbReference type="Pfam" id="PF04542"/>
    </source>
</evidence>
<dbReference type="GO" id="GO:0006352">
    <property type="term" value="P:DNA-templated transcription initiation"/>
    <property type="evidence" value="ECO:0007669"/>
    <property type="project" value="InterPro"/>
</dbReference>
<evidence type="ECO:0000256" key="1">
    <source>
        <dbReference type="ARBA" id="ARBA00010641"/>
    </source>
</evidence>
<dbReference type="Gene3D" id="1.10.10.10">
    <property type="entry name" value="Winged helix-like DNA-binding domain superfamily/Winged helix DNA-binding domain"/>
    <property type="match status" value="1"/>
</dbReference>
<dbReference type="Pfam" id="PF08281">
    <property type="entry name" value="Sigma70_r4_2"/>
    <property type="match status" value="1"/>
</dbReference>
<dbReference type="Proteomes" id="UP000190852">
    <property type="component" value="Unassembled WGS sequence"/>
</dbReference>
<accession>A0A1T5AN09</accession>
<dbReference type="InterPro" id="IPR036388">
    <property type="entry name" value="WH-like_DNA-bd_sf"/>
</dbReference>
<dbReference type="RefSeq" id="WP_079682456.1">
    <property type="nucleotide sequence ID" value="NZ_FUYQ01000004.1"/>
</dbReference>
<dbReference type="InterPro" id="IPR013324">
    <property type="entry name" value="RNA_pol_sigma_r3/r4-like"/>
</dbReference>
<gene>
    <name evidence="7" type="ORF">SAMN05660349_00751</name>
</gene>
<dbReference type="InterPro" id="IPR014284">
    <property type="entry name" value="RNA_pol_sigma-70_dom"/>
</dbReference>
<feature type="domain" description="RNA polymerase sigma factor 70 region 4 type 2" evidence="6">
    <location>
        <begin position="117"/>
        <end position="164"/>
    </location>
</feature>
<keyword evidence="8" id="KW-1185">Reference proteome</keyword>
<dbReference type="PANTHER" id="PTHR43133:SF46">
    <property type="entry name" value="RNA POLYMERASE SIGMA-70 FACTOR ECF SUBFAMILY"/>
    <property type="match status" value="1"/>
</dbReference>
<dbReference type="InterPro" id="IPR013325">
    <property type="entry name" value="RNA_pol_sigma_r2"/>
</dbReference>
<reference evidence="8" key="1">
    <citation type="submission" date="2017-02" db="EMBL/GenBank/DDBJ databases">
        <authorList>
            <person name="Varghese N."/>
            <person name="Submissions S."/>
        </authorList>
    </citation>
    <scope>NUCLEOTIDE SEQUENCE [LARGE SCALE GENOMIC DNA]</scope>
    <source>
        <strain evidence="8">DSM 24967</strain>
    </source>
</reference>
<dbReference type="InterPro" id="IPR007627">
    <property type="entry name" value="RNA_pol_sigma70_r2"/>
</dbReference>
<dbReference type="NCBIfam" id="TIGR02937">
    <property type="entry name" value="sigma70-ECF"/>
    <property type="match status" value="1"/>
</dbReference>
<name>A0A1T5AN09_9BACT</name>
<evidence type="ECO:0000313" key="7">
    <source>
        <dbReference type="EMBL" id="SKB36187.1"/>
    </source>
</evidence>
<dbReference type="AlphaFoldDB" id="A0A1T5AN09"/>
<evidence type="ECO:0000256" key="2">
    <source>
        <dbReference type="ARBA" id="ARBA00023015"/>
    </source>
</evidence>
<keyword evidence="2" id="KW-0805">Transcription regulation</keyword>
<dbReference type="SUPFAM" id="SSF88946">
    <property type="entry name" value="Sigma2 domain of RNA polymerase sigma factors"/>
    <property type="match status" value="1"/>
</dbReference>
<keyword evidence="4" id="KW-0804">Transcription</keyword>
<dbReference type="SUPFAM" id="SSF88659">
    <property type="entry name" value="Sigma3 and sigma4 domains of RNA polymerase sigma factors"/>
    <property type="match status" value="1"/>
</dbReference>
<evidence type="ECO:0000259" key="6">
    <source>
        <dbReference type="Pfam" id="PF08281"/>
    </source>
</evidence>
<organism evidence="7 8">
    <name type="scientific">Parabacteroides chartae</name>
    <dbReference type="NCBI Taxonomy" id="1037355"/>
    <lineage>
        <taxon>Bacteria</taxon>
        <taxon>Pseudomonadati</taxon>
        <taxon>Bacteroidota</taxon>
        <taxon>Bacteroidia</taxon>
        <taxon>Bacteroidales</taxon>
        <taxon>Tannerellaceae</taxon>
        <taxon>Parabacteroides</taxon>
    </lineage>
</organism>
<dbReference type="Pfam" id="PF04542">
    <property type="entry name" value="Sigma70_r2"/>
    <property type="match status" value="1"/>
</dbReference>
<feature type="domain" description="RNA polymerase sigma-70 region 2" evidence="5">
    <location>
        <begin position="17"/>
        <end position="79"/>
    </location>
</feature>
<evidence type="ECO:0000256" key="4">
    <source>
        <dbReference type="ARBA" id="ARBA00023163"/>
    </source>
</evidence>
<keyword evidence="3" id="KW-0731">Sigma factor</keyword>
<dbReference type="InterPro" id="IPR013249">
    <property type="entry name" value="RNA_pol_sigma70_r4_t2"/>
</dbReference>
<sequence length="179" mass="21428">MDTFATEKDRYKEVYLSTGNALLNFARKFVPEFYAEDIVHDVYLRFWDKQIYKLPNEELRSLLYTAVRNACIDHLRKLQTEQEFIDQHAVQLTLEEICLYESSEEKIMKQDLFHQFLKQSEALPERTRQVFKLSYADGLRNNEIAEQLGLSVHAVENQLYRALLYLRKHCARYLYIFLC</sequence>
<evidence type="ECO:0000313" key="8">
    <source>
        <dbReference type="Proteomes" id="UP000190852"/>
    </source>
</evidence>
<dbReference type="PANTHER" id="PTHR43133">
    <property type="entry name" value="RNA POLYMERASE ECF-TYPE SIGMA FACTO"/>
    <property type="match status" value="1"/>
</dbReference>
<evidence type="ECO:0000256" key="3">
    <source>
        <dbReference type="ARBA" id="ARBA00023082"/>
    </source>
</evidence>
<comment type="similarity">
    <text evidence="1">Belongs to the sigma-70 factor family. ECF subfamily.</text>
</comment>
<dbReference type="GO" id="GO:0016987">
    <property type="term" value="F:sigma factor activity"/>
    <property type="evidence" value="ECO:0007669"/>
    <property type="project" value="UniProtKB-KW"/>
</dbReference>
<dbReference type="InterPro" id="IPR039425">
    <property type="entry name" value="RNA_pol_sigma-70-like"/>
</dbReference>
<dbReference type="GO" id="GO:0003677">
    <property type="term" value="F:DNA binding"/>
    <property type="evidence" value="ECO:0007669"/>
    <property type="project" value="InterPro"/>
</dbReference>
<proteinExistence type="inferred from homology"/>
<dbReference type="EMBL" id="FUYQ01000004">
    <property type="protein sequence ID" value="SKB36187.1"/>
    <property type="molecule type" value="Genomic_DNA"/>
</dbReference>
<protein>
    <submittedName>
        <fullName evidence="7">RNA polymerase sigma-70 factor, ECF subfamily</fullName>
    </submittedName>
</protein>